<dbReference type="GO" id="GO:0004553">
    <property type="term" value="F:hydrolase activity, hydrolyzing O-glycosyl compounds"/>
    <property type="evidence" value="ECO:0007669"/>
    <property type="project" value="TreeGrafter"/>
</dbReference>
<evidence type="ECO:0000313" key="4">
    <source>
        <dbReference type="EnsemblMetazoa" id="ASIC009068-PA"/>
    </source>
</evidence>
<keyword evidence="5" id="KW-1185">Reference proteome</keyword>
<dbReference type="EMBL" id="KE525098">
    <property type="protein sequence ID" value="KFB41476.1"/>
    <property type="molecule type" value="Genomic_DNA"/>
</dbReference>
<accession>A0A084VU32</accession>
<evidence type="ECO:0000256" key="1">
    <source>
        <dbReference type="ARBA" id="ARBA00006768"/>
    </source>
</evidence>
<dbReference type="Gene3D" id="1.50.10.10">
    <property type="match status" value="1"/>
</dbReference>
<dbReference type="OrthoDB" id="200349at2759"/>
<dbReference type="AlphaFoldDB" id="A0A084VU32"/>
<dbReference type="PANTHER" id="PTHR11051:SF8">
    <property type="entry name" value="PROTEIN-GLUCOSYLGALACTOSYLHYDROXYLYSINE GLUCOSIDASE"/>
    <property type="match status" value="1"/>
</dbReference>
<evidence type="ECO:0000259" key="2">
    <source>
        <dbReference type="Pfam" id="PF03632"/>
    </source>
</evidence>
<dbReference type="Proteomes" id="UP000030765">
    <property type="component" value="Unassembled WGS sequence"/>
</dbReference>
<protein>
    <submittedName>
        <fullName evidence="4">Glyco_hydro_65m domain-containing protein</fullName>
    </submittedName>
</protein>
<reference evidence="3 5" key="1">
    <citation type="journal article" date="2014" name="BMC Genomics">
        <title>Genome sequence of Anopheles sinensis provides insight into genetics basis of mosquito competence for malaria parasites.</title>
        <authorList>
            <person name="Zhou D."/>
            <person name="Zhang D."/>
            <person name="Ding G."/>
            <person name="Shi L."/>
            <person name="Hou Q."/>
            <person name="Ye Y."/>
            <person name="Xu Y."/>
            <person name="Zhou H."/>
            <person name="Xiong C."/>
            <person name="Li S."/>
            <person name="Yu J."/>
            <person name="Hong S."/>
            <person name="Yu X."/>
            <person name="Zou P."/>
            <person name="Chen C."/>
            <person name="Chang X."/>
            <person name="Wang W."/>
            <person name="Lv Y."/>
            <person name="Sun Y."/>
            <person name="Ma L."/>
            <person name="Shen B."/>
            <person name="Zhu C."/>
        </authorList>
    </citation>
    <scope>NUCLEOTIDE SEQUENCE [LARGE SCALE GENOMIC DNA]</scope>
</reference>
<dbReference type="EnsemblMetazoa" id="ASIC009068-RA">
    <property type="protein sequence ID" value="ASIC009068-PA"/>
    <property type="gene ID" value="ASIC009068"/>
</dbReference>
<dbReference type="OMA" id="MSQSAND"/>
<dbReference type="PANTHER" id="PTHR11051">
    <property type="entry name" value="GLYCOSYL HYDROLASE-RELATED"/>
    <property type="match status" value="1"/>
</dbReference>
<dbReference type="InterPro" id="IPR008928">
    <property type="entry name" value="6-hairpin_glycosidase_sf"/>
</dbReference>
<dbReference type="InterPro" id="IPR012341">
    <property type="entry name" value="6hp_glycosidase-like_sf"/>
</dbReference>
<comment type="similarity">
    <text evidence="1">Belongs to the glycosyl hydrolase 65 family.</text>
</comment>
<feature type="domain" description="Glycoside hydrolase family 65 central catalytic" evidence="2">
    <location>
        <begin position="275"/>
        <end position="406"/>
    </location>
</feature>
<evidence type="ECO:0000313" key="3">
    <source>
        <dbReference type="EMBL" id="KFB41476.1"/>
    </source>
</evidence>
<organism evidence="3">
    <name type="scientific">Anopheles sinensis</name>
    <name type="common">Mosquito</name>
    <dbReference type="NCBI Taxonomy" id="74873"/>
    <lineage>
        <taxon>Eukaryota</taxon>
        <taxon>Metazoa</taxon>
        <taxon>Ecdysozoa</taxon>
        <taxon>Arthropoda</taxon>
        <taxon>Hexapoda</taxon>
        <taxon>Insecta</taxon>
        <taxon>Pterygota</taxon>
        <taxon>Neoptera</taxon>
        <taxon>Endopterygota</taxon>
        <taxon>Diptera</taxon>
        <taxon>Nematocera</taxon>
        <taxon>Culicoidea</taxon>
        <taxon>Culicidae</taxon>
        <taxon>Anophelinae</taxon>
        <taxon>Anopheles</taxon>
    </lineage>
</organism>
<dbReference type="InterPro" id="IPR005195">
    <property type="entry name" value="Glyco_hydro_65_M"/>
</dbReference>
<dbReference type="Pfam" id="PF03632">
    <property type="entry name" value="Glyco_hydro_65m"/>
    <property type="match status" value="1"/>
</dbReference>
<sequence>MATLYNGAGGLSHRARIPNVANLRLQTGCYDGTTATCTLTLNTAQGLFQVEGVFGVPNSSYRVVHRVFPHAFYRRLIVNQVLIERLSEGTGPDIVVHLSPPVPFTSEDIRFQPARTFRVHSSSSFREIIYQRCGRTVEVESRTYQPETRPVCVLWNHVPERLTLAGDGDRKVSFQFVMAVDGDEVVARKELRTALLQSAEELLRAHTSLWGSFWERTDILTTGSGEPLQRTVRASIFYLVSNFPFEESYRASPGPFGGLSPTGLGRGGGASYLDDYEGHSFWDTEIWMLPVLNLIDPWYGRLLVNYRSRLLEVANDLAADGSYAGARFPWESGYTGVEVTQPCCPEVAEYQHHITGDVSYGLRHHFATTQDLVWLQESGCRMVQEIADFWLSRLSFNYTGTGQYDIAGE</sequence>
<dbReference type="GO" id="GO:0005975">
    <property type="term" value="P:carbohydrate metabolic process"/>
    <property type="evidence" value="ECO:0007669"/>
    <property type="project" value="InterPro"/>
</dbReference>
<reference evidence="4" key="2">
    <citation type="submission" date="2020-05" db="UniProtKB">
        <authorList>
            <consortium name="EnsemblMetazoa"/>
        </authorList>
    </citation>
    <scope>IDENTIFICATION</scope>
</reference>
<dbReference type="VEuPathDB" id="VectorBase:ASIS005662"/>
<evidence type="ECO:0000313" key="5">
    <source>
        <dbReference type="Proteomes" id="UP000030765"/>
    </source>
</evidence>
<dbReference type="STRING" id="74873.A0A084VU32"/>
<dbReference type="VEuPathDB" id="VectorBase:ASIC009068"/>
<dbReference type="EMBL" id="ATLV01016628">
    <property type="status" value="NOT_ANNOTATED_CDS"/>
    <property type="molecule type" value="Genomic_DNA"/>
</dbReference>
<proteinExistence type="inferred from homology"/>
<dbReference type="SUPFAM" id="SSF48208">
    <property type="entry name" value="Six-hairpin glycosidases"/>
    <property type="match status" value="1"/>
</dbReference>
<gene>
    <name evidence="3" type="ORF">ZHAS_00009068</name>
</gene>
<name>A0A084VU32_ANOSI</name>